<evidence type="ECO:0000259" key="2">
    <source>
        <dbReference type="Pfam" id="PF26640"/>
    </source>
</evidence>
<protein>
    <submittedName>
        <fullName evidence="3">Heterokaryon incompatibility protein-domain-containing protein</fullName>
    </submittedName>
</protein>
<evidence type="ECO:0000313" key="3">
    <source>
        <dbReference type="EMBL" id="KAK0644348.1"/>
    </source>
</evidence>
<feature type="domain" description="Heterokaryon incompatibility" evidence="1">
    <location>
        <begin position="23"/>
        <end position="148"/>
    </location>
</feature>
<accession>A0AA40CP01</accession>
<sequence>MWLINTTTLKLEYFIGPETAPEYAILSHTWGDGEVTFQELQDVDKAKLKPGFAKIQKTCDLAREQDDLQYAWVDTCCIDKSSSAELSESINSMYDWYRRSKTCYVYLNDWASDSEKDWAKLEVLTHTPREGDEPEPLRWFTRGWTLQELIAPTNITFYDKTWAVRGTKSDSLVVHELSRITGIAPHILQDGSESNLRKTCLGQRMSWAACRETTRKEDIAYCLLGIFQVNVPLLYGEGDRAFIRLQEEIIKTSTDFSLFAWRQLDRTHKADQRGILSDHPREFWSLRDCVPTLSLFSSQDGEEAVMTNKGLRVQTSSLFAHDNRDSSGLSMWAEEHDIYLSLGCTVGGRHAYISLRPASGTTYQRNYPSVGCETIESMVGRRLEPRSLYISTTDSTLKHLANTDDSGLRFKLRSSTKWYWFELANMWPPGLFRLSTNSDYDVTLANDFPRFVGYLELSTYSLASSESFPSLLAVVYRLHPDQQFSVHILLKDDAQHLLSLEDSIQGLSSAKAEKRLLEEFRPRALRGKITTENPGGSNFAKSEMRIRDVARGTQMKVAVNLIPLYGSNHTVLVLSLDYV</sequence>
<organism evidence="3 4">
    <name type="scientific">Cercophora newfieldiana</name>
    <dbReference type="NCBI Taxonomy" id="92897"/>
    <lineage>
        <taxon>Eukaryota</taxon>
        <taxon>Fungi</taxon>
        <taxon>Dikarya</taxon>
        <taxon>Ascomycota</taxon>
        <taxon>Pezizomycotina</taxon>
        <taxon>Sordariomycetes</taxon>
        <taxon>Sordariomycetidae</taxon>
        <taxon>Sordariales</taxon>
        <taxon>Lasiosphaeriaceae</taxon>
        <taxon>Cercophora</taxon>
    </lineage>
</organism>
<reference evidence="3" key="1">
    <citation type="submission" date="2023-06" db="EMBL/GenBank/DDBJ databases">
        <title>Genome-scale phylogeny and comparative genomics of the fungal order Sordariales.</title>
        <authorList>
            <consortium name="Lawrence Berkeley National Laboratory"/>
            <person name="Hensen N."/>
            <person name="Bonometti L."/>
            <person name="Westerberg I."/>
            <person name="Brannstrom I.O."/>
            <person name="Guillou S."/>
            <person name="Cros-Aarteil S."/>
            <person name="Calhoun S."/>
            <person name="Haridas S."/>
            <person name="Kuo A."/>
            <person name="Mondo S."/>
            <person name="Pangilinan J."/>
            <person name="Riley R."/>
            <person name="Labutti K."/>
            <person name="Andreopoulos B."/>
            <person name="Lipzen A."/>
            <person name="Chen C."/>
            <person name="Yanf M."/>
            <person name="Daum C."/>
            <person name="Ng V."/>
            <person name="Clum A."/>
            <person name="Steindorff A."/>
            <person name="Ohm R."/>
            <person name="Martin F."/>
            <person name="Silar P."/>
            <person name="Natvig D."/>
            <person name="Lalanne C."/>
            <person name="Gautier V."/>
            <person name="Ament-Velasquez S.L."/>
            <person name="Kruys A."/>
            <person name="Hutchinson M.I."/>
            <person name="Powell A.J."/>
            <person name="Barry K."/>
            <person name="Miller A.N."/>
            <person name="Grigoriev I.V."/>
            <person name="Debuchy R."/>
            <person name="Gladieux P."/>
            <person name="Thoren M.H."/>
            <person name="Johannesson H."/>
        </authorList>
    </citation>
    <scope>NUCLEOTIDE SEQUENCE</scope>
    <source>
        <strain evidence="3">SMH2532-1</strain>
    </source>
</reference>
<gene>
    <name evidence="3" type="ORF">B0T16DRAFT_417531</name>
</gene>
<dbReference type="Pfam" id="PF26640">
    <property type="entry name" value="DUF8212"/>
    <property type="match status" value="1"/>
</dbReference>
<dbReference type="Proteomes" id="UP001174936">
    <property type="component" value="Unassembled WGS sequence"/>
</dbReference>
<evidence type="ECO:0000259" key="1">
    <source>
        <dbReference type="Pfam" id="PF06985"/>
    </source>
</evidence>
<feature type="domain" description="DUF8212" evidence="2">
    <location>
        <begin position="240"/>
        <end position="297"/>
    </location>
</feature>
<dbReference type="AlphaFoldDB" id="A0AA40CP01"/>
<comment type="caution">
    <text evidence="3">The sequence shown here is derived from an EMBL/GenBank/DDBJ whole genome shotgun (WGS) entry which is preliminary data.</text>
</comment>
<evidence type="ECO:0000313" key="4">
    <source>
        <dbReference type="Proteomes" id="UP001174936"/>
    </source>
</evidence>
<dbReference type="Pfam" id="PF06985">
    <property type="entry name" value="HET"/>
    <property type="match status" value="1"/>
</dbReference>
<dbReference type="InterPro" id="IPR010730">
    <property type="entry name" value="HET"/>
</dbReference>
<dbReference type="EMBL" id="JAULSV010000005">
    <property type="protein sequence ID" value="KAK0644348.1"/>
    <property type="molecule type" value="Genomic_DNA"/>
</dbReference>
<proteinExistence type="predicted"/>
<dbReference type="InterPro" id="IPR058525">
    <property type="entry name" value="DUF8212"/>
</dbReference>
<dbReference type="PANTHER" id="PTHR10622:SF12">
    <property type="entry name" value="HET DOMAIN-CONTAINING PROTEIN"/>
    <property type="match status" value="1"/>
</dbReference>
<dbReference type="PANTHER" id="PTHR10622">
    <property type="entry name" value="HET DOMAIN-CONTAINING PROTEIN"/>
    <property type="match status" value="1"/>
</dbReference>
<name>A0AA40CP01_9PEZI</name>
<keyword evidence="4" id="KW-1185">Reference proteome</keyword>